<evidence type="ECO:0000256" key="1">
    <source>
        <dbReference type="SAM" id="MobiDB-lite"/>
    </source>
</evidence>
<accession>A0AAN8RKG8</accession>
<evidence type="ECO:0000313" key="4">
    <source>
        <dbReference type="Proteomes" id="UP001313282"/>
    </source>
</evidence>
<name>A0AAN8RKG8_9PEZI</name>
<dbReference type="EMBL" id="JAVHNR010000002">
    <property type="protein sequence ID" value="KAK6350558.1"/>
    <property type="molecule type" value="Genomic_DNA"/>
</dbReference>
<gene>
    <name evidence="3" type="ORF">TWF718_003748</name>
</gene>
<protein>
    <submittedName>
        <fullName evidence="3">Uncharacterized protein</fullName>
    </submittedName>
</protein>
<proteinExistence type="predicted"/>
<feature type="signal peptide" evidence="2">
    <location>
        <begin position="1"/>
        <end position="19"/>
    </location>
</feature>
<feature type="region of interest" description="Disordered" evidence="1">
    <location>
        <begin position="69"/>
        <end position="90"/>
    </location>
</feature>
<evidence type="ECO:0000313" key="3">
    <source>
        <dbReference type="EMBL" id="KAK6350558.1"/>
    </source>
</evidence>
<sequence>MKLQLVSVFGLLTLSEASAIFRRACGNNCGNAINRAANGAADCAMYWPNTVQAGIFTEVVYATMTETATQTATETETVTDTSTDLSTETSTSTDLFTSTHTQTSTLTVYDTVTFTSDSTVVATTVQVTSPTTIGLITGEVPQKRAEPTSTLITEGGSTGLAPPYASPCINWARYSEACSCLTARGVPQSTTTQTFTSTVTSTSGYTIPATTTSISTSLVTVTVSITTTITGTISATETVSLVLDTATSLFINASTTTYTPATTVTETNIATQTWVAIQIVGRETDANKAGQYLDLSYEVANFAGVFNLAWKTTTADAKFYWNQNTRQIKVVKDDVVRFICPQQPAANSIVSVYVMEEALCTTFYAPKLRLYLNSANGYMTLDNARYTKLAYRANSNYLVMAEPSVDLAAYYSTEVFIKAINGLEEPAT</sequence>
<reference evidence="3 4" key="1">
    <citation type="submission" date="2019-10" db="EMBL/GenBank/DDBJ databases">
        <authorList>
            <person name="Palmer J.M."/>
        </authorList>
    </citation>
    <scope>NUCLEOTIDE SEQUENCE [LARGE SCALE GENOMIC DNA]</scope>
    <source>
        <strain evidence="3 4">TWF718</strain>
    </source>
</reference>
<comment type="caution">
    <text evidence="3">The sequence shown here is derived from an EMBL/GenBank/DDBJ whole genome shotgun (WGS) entry which is preliminary data.</text>
</comment>
<evidence type="ECO:0000256" key="2">
    <source>
        <dbReference type="SAM" id="SignalP"/>
    </source>
</evidence>
<keyword evidence="2" id="KW-0732">Signal</keyword>
<feature type="chain" id="PRO_5042864033" evidence="2">
    <location>
        <begin position="20"/>
        <end position="428"/>
    </location>
</feature>
<dbReference type="AlphaFoldDB" id="A0AAN8RKG8"/>
<organism evidence="3 4">
    <name type="scientific">Orbilia javanica</name>
    <dbReference type="NCBI Taxonomy" id="47235"/>
    <lineage>
        <taxon>Eukaryota</taxon>
        <taxon>Fungi</taxon>
        <taxon>Dikarya</taxon>
        <taxon>Ascomycota</taxon>
        <taxon>Pezizomycotina</taxon>
        <taxon>Orbiliomycetes</taxon>
        <taxon>Orbiliales</taxon>
        <taxon>Orbiliaceae</taxon>
        <taxon>Orbilia</taxon>
    </lineage>
</organism>
<dbReference type="Proteomes" id="UP001313282">
    <property type="component" value="Unassembled WGS sequence"/>
</dbReference>
<keyword evidence="4" id="KW-1185">Reference proteome</keyword>